<accession>A0A0V8ISV3</accession>
<gene>
    <name evidence="2" type="ORF">AS031_07145</name>
</gene>
<dbReference type="EMBL" id="LNQM01000002">
    <property type="protein sequence ID" value="KSU77836.1"/>
    <property type="molecule type" value="Genomic_DNA"/>
</dbReference>
<evidence type="ECO:0000313" key="3">
    <source>
        <dbReference type="Proteomes" id="UP000053199"/>
    </source>
</evidence>
<dbReference type="STRING" id="993070.AS031_07145"/>
<comment type="caution">
    <text evidence="2">The sequence shown here is derived from an EMBL/GenBank/DDBJ whole genome shotgun (WGS) entry which is preliminary data.</text>
</comment>
<sequence length="221" mass="23080">MTAPARGPGPSVRTAFVPGSRLPGWVARFGAAHGGFTVRDEDDGVRLLAGDGGNALLQAPWPPDGRPGRGADVVDRLASLAAQPRRLGLLLVRRGGYGIGIASEGVLLASKTGSRYVQSRSAAGGQSQQRFARRRSNQADALVEAVAQQAAEVFRSAAFEYVVPGGDRALAELVLQDPALRDYAQLPRLAYLDVVEPKAAVLRKAAADACSVRVTVTDAAA</sequence>
<dbReference type="NCBIfam" id="NF041024">
    <property type="entry name" value="acVLRF1_NCBI"/>
    <property type="match status" value="1"/>
</dbReference>
<dbReference type="AlphaFoldDB" id="A0A0V8ISV3"/>
<dbReference type="InterPro" id="IPR040783">
    <property type="entry name" value="VLRF1"/>
</dbReference>
<protein>
    <recommendedName>
        <fullName evidence="1">Actinobacteria/chloroflexi VLRF1 release factor domain-containing protein</fullName>
    </recommendedName>
</protein>
<dbReference type="SUPFAM" id="SSF53137">
    <property type="entry name" value="Translational machinery components"/>
    <property type="match status" value="1"/>
</dbReference>
<organism evidence="2 3">
    <name type="scientific">Pseudarthrobacter enclensis</name>
    <dbReference type="NCBI Taxonomy" id="993070"/>
    <lineage>
        <taxon>Bacteria</taxon>
        <taxon>Bacillati</taxon>
        <taxon>Actinomycetota</taxon>
        <taxon>Actinomycetes</taxon>
        <taxon>Micrococcales</taxon>
        <taxon>Micrococcaceae</taxon>
        <taxon>Pseudarthrobacter</taxon>
    </lineage>
</organism>
<dbReference type="Gene3D" id="3.30.420.60">
    <property type="entry name" value="eRF1 domain 2"/>
    <property type="match status" value="1"/>
</dbReference>
<dbReference type="OrthoDB" id="3728778at2"/>
<keyword evidence="3" id="KW-1185">Reference proteome</keyword>
<name>A0A0V8ISV3_9MICC</name>
<dbReference type="Proteomes" id="UP000053199">
    <property type="component" value="Unassembled WGS sequence"/>
</dbReference>
<dbReference type="RefSeq" id="WP_058267426.1">
    <property type="nucleotide sequence ID" value="NZ_FMAZ01000002.1"/>
</dbReference>
<feature type="domain" description="Actinobacteria/chloroflexi VLRF1 release factor" evidence="1">
    <location>
        <begin position="85"/>
        <end position="215"/>
    </location>
</feature>
<evidence type="ECO:0000313" key="2">
    <source>
        <dbReference type="EMBL" id="KSU77836.1"/>
    </source>
</evidence>
<dbReference type="InterPro" id="IPR042226">
    <property type="entry name" value="eFR1_2_sf"/>
</dbReference>
<evidence type="ECO:0000259" key="1">
    <source>
        <dbReference type="Pfam" id="PF18859"/>
    </source>
</evidence>
<dbReference type="Pfam" id="PF18859">
    <property type="entry name" value="acVLRF1"/>
    <property type="match status" value="1"/>
</dbReference>
<reference evidence="2 3" key="1">
    <citation type="journal article" date="2014" name="Arch. Microbiol.">
        <title>Arthrobacter enclensis sp. nov., isolated from sediment sample.</title>
        <authorList>
            <person name="Dastager S.G."/>
            <person name="Liu Q."/>
            <person name="Tang S.K."/>
            <person name="Krishnamurthi S."/>
            <person name="Lee J.C."/>
            <person name="Li W.J."/>
        </authorList>
    </citation>
    <scope>NUCLEOTIDE SEQUENCE [LARGE SCALE GENOMIC DNA]</scope>
    <source>
        <strain evidence="2 3">NIO-1008</strain>
    </source>
</reference>
<proteinExistence type="predicted"/>